<evidence type="ECO:0008006" key="4">
    <source>
        <dbReference type="Google" id="ProtNLM"/>
    </source>
</evidence>
<evidence type="ECO:0000313" key="2">
    <source>
        <dbReference type="EMBL" id="NIH98944.1"/>
    </source>
</evidence>
<gene>
    <name evidence="2" type="ORF">FHU31_005968</name>
</gene>
<sequence>MTSTEIATTGDYKTSWSDQEIAMLRQVGIESAEPAELNLFFHICKRSGLDPFARQIYMIPRETDVKVRVEMENGNTRLETRRVVKQSIQTAIDGFRLIGMRAAAKAGVKVAHDPAVWAGEDGDWRQVFKGTPVAAQYVLRIADTPVATTVLFEEFAQFSGRGELTPMWKKSPCNQLSVRAEAACWRKAFPADFAGIELEGSDDPTVIDSDGTPVPRAERGGRGGSTIRDRAREATVVEGDITEPGKTTEQKQLSDGSRKKWQDRLNQLLVGADVTTPEQQLLVVGGLVGRTGLNSPADVDDVELQDAVTTLNKATKAGTVQQVVTDIINAADSAAAESEGTQTK</sequence>
<dbReference type="Pfam" id="PF03837">
    <property type="entry name" value="RecT"/>
    <property type="match status" value="1"/>
</dbReference>
<organism evidence="2 3">
    <name type="scientific">Mycolicibacterium fluoranthenivorans</name>
    <dbReference type="NCBI Taxonomy" id="258505"/>
    <lineage>
        <taxon>Bacteria</taxon>
        <taxon>Bacillati</taxon>
        <taxon>Actinomycetota</taxon>
        <taxon>Actinomycetes</taxon>
        <taxon>Mycobacteriales</taxon>
        <taxon>Mycobacteriaceae</taxon>
        <taxon>Mycolicibacterium</taxon>
    </lineage>
</organism>
<dbReference type="EMBL" id="JAANOW010000005">
    <property type="protein sequence ID" value="NIH98944.1"/>
    <property type="molecule type" value="Genomic_DNA"/>
</dbReference>
<dbReference type="GO" id="GO:0003677">
    <property type="term" value="F:DNA binding"/>
    <property type="evidence" value="ECO:0007669"/>
    <property type="project" value="InterPro"/>
</dbReference>
<evidence type="ECO:0000313" key="3">
    <source>
        <dbReference type="Proteomes" id="UP000547444"/>
    </source>
</evidence>
<feature type="compositionally biased region" description="Basic and acidic residues" evidence="1">
    <location>
        <begin position="216"/>
        <end position="226"/>
    </location>
</feature>
<evidence type="ECO:0000256" key="1">
    <source>
        <dbReference type="SAM" id="MobiDB-lite"/>
    </source>
</evidence>
<dbReference type="AlphaFoldDB" id="A0A7X5U5X1"/>
<dbReference type="RefSeq" id="WP_167164664.1">
    <property type="nucleotide sequence ID" value="NZ_JAANOW010000005.1"/>
</dbReference>
<protein>
    <recommendedName>
        <fullName evidence="4">Phage recombination protein Bet</fullName>
    </recommendedName>
</protein>
<keyword evidence="3" id="KW-1185">Reference proteome</keyword>
<dbReference type="Proteomes" id="UP000547444">
    <property type="component" value="Unassembled WGS sequence"/>
</dbReference>
<dbReference type="GO" id="GO:0006259">
    <property type="term" value="P:DNA metabolic process"/>
    <property type="evidence" value="ECO:0007669"/>
    <property type="project" value="InterPro"/>
</dbReference>
<accession>A0A7X5U5X1</accession>
<feature type="region of interest" description="Disordered" evidence="1">
    <location>
        <begin position="200"/>
        <end position="226"/>
    </location>
</feature>
<name>A0A7X5U5X1_9MYCO</name>
<proteinExistence type="predicted"/>
<dbReference type="InterPro" id="IPR018330">
    <property type="entry name" value="RecT_fam"/>
</dbReference>
<comment type="caution">
    <text evidence="2">The sequence shown here is derived from an EMBL/GenBank/DDBJ whole genome shotgun (WGS) entry which is preliminary data.</text>
</comment>
<reference evidence="2 3" key="1">
    <citation type="submission" date="2020-03" db="EMBL/GenBank/DDBJ databases">
        <title>Sequencing the genomes of 1000 actinobacteria strains.</title>
        <authorList>
            <person name="Klenk H.-P."/>
        </authorList>
    </citation>
    <scope>NUCLEOTIDE SEQUENCE [LARGE SCALE GENOMIC DNA]</scope>
    <source>
        <strain evidence="2 3">DSM 44556</strain>
    </source>
</reference>